<evidence type="ECO:0000313" key="2">
    <source>
        <dbReference type="Proteomes" id="UP000283431"/>
    </source>
</evidence>
<accession>A0A413PK55</accession>
<evidence type="ECO:0000313" key="1">
    <source>
        <dbReference type="EMBL" id="RGZ76443.1"/>
    </source>
</evidence>
<proteinExistence type="predicted"/>
<dbReference type="Proteomes" id="UP000283431">
    <property type="component" value="Unassembled WGS sequence"/>
</dbReference>
<reference evidence="1 2" key="1">
    <citation type="submission" date="2018-08" db="EMBL/GenBank/DDBJ databases">
        <title>A genome reference for cultivated species of the human gut microbiota.</title>
        <authorList>
            <person name="Zou Y."/>
            <person name="Xue W."/>
            <person name="Luo G."/>
        </authorList>
    </citation>
    <scope>NUCLEOTIDE SEQUENCE [LARGE SCALE GENOMIC DNA]</scope>
    <source>
        <strain evidence="1 2">AM48-7</strain>
    </source>
</reference>
<organism evidence="1 2">
    <name type="scientific">Agathobacter rectalis</name>
    <dbReference type="NCBI Taxonomy" id="39491"/>
    <lineage>
        <taxon>Bacteria</taxon>
        <taxon>Bacillati</taxon>
        <taxon>Bacillota</taxon>
        <taxon>Clostridia</taxon>
        <taxon>Lachnospirales</taxon>
        <taxon>Lachnospiraceae</taxon>
        <taxon>Agathobacter</taxon>
    </lineage>
</organism>
<gene>
    <name evidence="1" type="ORF">DW975_03100</name>
</gene>
<name>A0A413PK55_9FIRM</name>
<evidence type="ECO:0008006" key="3">
    <source>
        <dbReference type="Google" id="ProtNLM"/>
    </source>
</evidence>
<comment type="caution">
    <text evidence="1">The sequence shown here is derived from an EMBL/GenBank/DDBJ whole genome shotgun (WGS) entry which is preliminary data.</text>
</comment>
<dbReference type="EMBL" id="QSEN01000003">
    <property type="protein sequence ID" value="RGZ76443.1"/>
    <property type="molecule type" value="Genomic_DNA"/>
</dbReference>
<dbReference type="AlphaFoldDB" id="A0A413PK55"/>
<protein>
    <recommendedName>
        <fullName evidence="3">Type I restriction modification DNA specificity domain-containing protein</fullName>
    </recommendedName>
</protein>
<sequence length="64" mass="7395">MGNNVNCIDEKIPFELPEGWAFIRLNTAWELISGRDLSPSEYNDKMMEFHILQVQAILKMVILA</sequence>